<gene>
    <name evidence="3" type="ORF">LZ495_12390</name>
</gene>
<accession>A0AA41U3F9</accession>
<dbReference type="Proteomes" id="UP001165378">
    <property type="component" value="Unassembled WGS sequence"/>
</dbReference>
<sequence length="282" mass="29043">MLVLLDAPDMLLGSAVPGSAPHDTLGTETGSLRLAVRIPDNPPNAPANRIVYAAVTSAFGTRVLFGEAAASGARGAAIAARLLDAFRAGAAHEPELNRVAYQMAHALRGEREGGRELARVTLLEHRADGRLAIVDRAGPVPLQVGYGTARPLAPPLPQPPIGVLNPGSLRVPAHLEKVSPGDRILLHTGAPADIRNGIPGQTGSAPADGLRGLLAAGAVDGPFDRALDRLAARGAEAPGTPLPESGALCLVEIGDPADATAPTGPREVISRARRPRNPLRTR</sequence>
<feature type="domain" description="PPM-type phosphatase" evidence="2">
    <location>
        <begin position="61"/>
        <end position="188"/>
    </location>
</feature>
<dbReference type="Pfam" id="PF07228">
    <property type="entry name" value="SpoIIE"/>
    <property type="match status" value="1"/>
</dbReference>
<dbReference type="RefSeq" id="WP_235052175.1">
    <property type="nucleotide sequence ID" value="NZ_JAKFHA010000005.1"/>
</dbReference>
<name>A0AA41U3F9_9ACTN</name>
<dbReference type="AlphaFoldDB" id="A0AA41U3F9"/>
<protein>
    <submittedName>
        <fullName evidence="3">SpoIIE family protein phosphatase</fullName>
    </submittedName>
</protein>
<dbReference type="Gene3D" id="3.60.40.10">
    <property type="entry name" value="PPM-type phosphatase domain"/>
    <property type="match status" value="1"/>
</dbReference>
<evidence type="ECO:0000259" key="2">
    <source>
        <dbReference type="Pfam" id="PF07228"/>
    </source>
</evidence>
<dbReference type="InterPro" id="IPR001932">
    <property type="entry name" value="PPM-type_phosphatase-like_dom"/>
</dbReference>
<feature type="compositionally biased region" description="Basic residues" evidence="1">
    <location>
        <begin position="271"/>
        <end position="282"/>
    </location>
</feature>
<evidence type="ECO:0000313" key="3">
    <source>
        <dbReference type="EMBL" id="MCF2528014.1"/>
    </source>
</evidence>
<dbReference type="EMBL" id="JAKFHA010000005">
    <property type="protein sequence ID" value="MCF2528014.1"/>
    <property type="molecule type" value="Genomic_DNA"/>
</dbReference>
<keyword evidence="4" id="KW-1185">Reference proteome</keyword>
<evidence type="ECO:0000256" key="1">
    <source>
        <dbReference type="SAM" id="MobiDB-lite"/>
    </source>
</evidence>
<feature type="region of interest" description="Disordered" evidence="1">
    <location>
        <begin position="255"/>
        <end position="282"/>
    </location>
</feature>
<organism evidence="3 4">
    <name type="scientific">Yinghuangia soli</name>
    <dbReference type="NCBI Taxonomy" id="2908204"/>
    <lineage>
        <taxon>Bacteria</taxon>
        <taxon>Bacillati</taxon>
        <taxon>Actinomycetota</taxon>
        <taxon>Actinomycetes</taxon>
        <taxon>Kitasatosporales</taxon>
        <taxon>Streptomycetaceae</taxon>
        <taxon>Yinghuangia</taxon>
    </lineage>
</organism>
<proteinExistence type="predicted"/>
<dbReference type="InterPro" id="IPR036457">
    <property type="entry name" value="PPM-type-like_dom_sf"/>
</dbReference>
<comment type="caution">
    <text evidence="3">The sequence shown here is derived from an EMBL/GenBank/DDBJ whole genome shotgun (WGS) entry which is preliminary data.</text>
</comment>
<evidence type="ECO:0000313" key="4">
    <source>
        <dbReference type="Proteomes" id="UP001165378"/>
    </source>
</evidence>
<reference evidence="3" key="1">
    <citation type="submission" date="2022-01" db="EMBL/GenBank/DDBJ databases">
        <title>Genome-Based Taxonomic Classification of the Phylum Actinobacteria.</title>
        <authorList>
            <person name="Gao Y."/>
        </authorList>
    </citation>
    <scope>NUCLEOTIDE SEQUENCE</scope>
    <source>
        <strain evidence="3">KLBMP 8922</strain>
    </source>
</reference>